<sequence>MFEKNEVISSVHNEEVLRKVLEIEEVRTIFLINGDILRLPSIVKKIRQYDKKLFLHFDTIQGLSTDLKGVNYVAEVLKPDGILSTRGQIIQSAKKFDLLTIQRLFLIDSNALKSGIRSIKNSNPDAVEAMPGLMPRVIEELCSQIDQPVVAGGLVKDATEVKRALSAGAIAVSLSNLNYWEK</sequence>
<dbReference type="Pfam" id="PF04309">
    <property type="entry name" value="G3P_antiterm"/>
    <property type="match status" value="1"/>
</dbReference>
<dbReference type="PIRSF" id="PIRSF016897">
    <property type="entry name" value="GlpP"/>
    <property type="match status" value="1"/>
</dbReference>
<comment type="function">
    <text evidence="1">Regulates expression of the glpD operon. In the presence of glycerol 3-phosphate (G3P) causes antitermination of transcription of glpD at the inverted repeat of the leader region to enhance its transcription. Binds and stabilizes glpD leader mRNA.</text>
</comment>
<evidence type="ECO:0000313" key="2">
    <source>
        <dbReference type="EMBL" id="MBU9711907.1"/>
    </source>
</evidence>
<comment type="caution">
    <text evidence="2">The sequence shown here is derived from an EMBL/GenBank/DDBJ whole genome shotgun (WGS) entry which is preliminary data.</text>
</comment>
<evidence type="ECO:0000256" key="1">
    <source>
        <dbReference type="PIRNR" id="PIRNR016897"/>
    </source>
</evidence>
<organism evidence="2 3">
    <name type="scientific">Evansella tamaricis</name>
    <dbReference type="NCBI Taxonomy" id="2069301"/>
    <lineage>
        <taxon>Bacteria</taxon>
        <taxon>Bacillati</taxon>
        <taxon>Bacillota</taxon>
        <taxon>Bacilli</taxon>
        <taxon>Bacillales</taxon>
        <taxon>Bacillaceae</taxon>
        <taxon>Evansella</taxon>
    </lineage>
</organism>
<dbReference type="EMBL" id="JAHQCS010000088">
    <property type="protein sequence ID" value="MBU9711907.1"/>
    <property type="molecule type" value="Genomic_DNA"/>
</dbReference>
<dbReference type="PANTHER" id="PTHR35787">
    <property type="entry name" value="GLYCEROL UPTAKE OPERON ANTITERMINATOR REGULATORY PROTEIN"/>
    <property type="match status" value="1"/>
</dbReference>
<evidence type="ECO:0000313" key="3">
    <source>
        <dbReference type="Proteomes" id="UP000784880"/>
    </source>
</evidence>
<reference evidence="2 3" key="1">
    <citation type="submission" date="2021-06" db="EMBL/GenBank/DDBJ databases">
        <title>Bacillus sp. RD4P76, an endophyte from a halophyte.</title>
        <authorList>
            <person name="Sun J.-Q."/>
        </authorList>
    </citation>
    <scope>NUCLEOTIDE SEQUENCE [LARGE SCALE GENOMIC DNA]</scope>
    <source>
        <strain evidence="2 3">CGMCC 1.15917</strain>
    </source>
</reference>
<dbReference type="PANTHER" id="PTHR35787:SF1">
    <property type="entry name" value="GLYCEROL UPTAKE OPERON ANTITERMINATOR REGULATORY PROTEIN"/>
    <property type="match status" value="1"/>
</dbReference>
<keyword evidence="3" id="KW-1185">Reference proteome</keyword>
<dbReference type="Proteomes" id="UP000784880">
    <property type="component" value="Unassembled WGS sequence"/>
</dbReference>
<accession>A0ABS6JGE1</accession>
<name>A0ABS6JGE1_9BACI</name>
<dbReference type="RefSeq" id="WP_217066017.1">
    <property type="nucleotide sequence ID" value="NZ_JAHQCS010000088.1"/>
</dbReference>
<proteinExistence type="predicted"/>
<gene>
    <name evidence="2" type="ORF">KS419_09170</name>
</gene>
<dbReference type="InterPro" id="IPR006699">
    <property type="entry name" value="GlpP"/>
</dbReference>
<keyword evidence="1" id="KW-0694">RNA-binding</keyword>
<keyword evidence="1" id="KW-0319">Glycerol metabolism</keyword>
<keyword evidence="1" id="KW-0804">Transcription</keyword>
<keyword evidence="1" id="KW-0805">Transcription regulation</keyword>
<protein>
    <recommendedName>
        <fullName evidence="1">Glycerol uptake operon antiterminator regulatory protein</fullName>
    </recommendedName>
</protein>